<organism evidence="5 6">
    <name type="scientific">Clostridium scatologenes</name>
    <dbReference type="NCBI Taxonomy" id="1548"/>
    <lineage>
        <taxon>Bacteria</taxon>
        <taxon>Bacillati</taxon>
        <taxon>Bacillota</taxon>
        <taxon>Clostridia</taxon>
        <taxon>Eubacteriales</taxon>
        <taxon>Clostridiaceae</taxon>
        <taxon>Clostridium</taxon>
    </lineage>
</organism>
<dbReference type="GO" id="GO:0051607">
    <property type="term" value="P:defense response to virus"/>
    <property type="evidence" value="ECO:0007669"/>
    <property type="project" value="UniProtKB-KW"/>
</dbReference>
<dbReference type="GO" id="GO:0003723">
    <property type="term" value="F:RNA binding"/>
    <property type="evidence" value="ECO:0007669"/>
    <property type="project" value="UniProtKB-KW"/>
</dbReference>
<dbReference type="Gene3D" id="3.30.70.1900">
    <property type="match status" value="1"/>
</dbReference>
<evidence type="ECO:0000256" key="3">
    <source>
        <dbReference type="ARBA" id="ARBA00023118"/>
    </source>
</evidence>
<name>A0A0E3JX69_CLOSL</name>
<dbReference type="KEGG" id="csq:CSCA_0699"/>
<dbReference type="AlphaFoldDB" id="A0A0E3JX69"/>
<evidence type="ECO:0000313" key="6">
    <source>
        <dbReference type="Proteomes" id="UP000033115"/>
    </source>
</evidence>
<keyword evidence="3" id="KW-0051">Antiviral defense</keyword>
<dbReference type="RefSeq" id="WP_029159877.1">
    <property type="nucleotide sequence ID" value="NZ_CP009933.1"/>
</dbReference>
<dbReference type="PANTHER" id="PTHR36984">
    <property type="entry name" value="CRISPR-ASSOCIATED ENDORIBONUCLEASE CAS6 1"/>
    <property type="match status" value="1"/>
</dbReference>
<dbReference type="GO" id="GO:0016788">
    <property type="term" value="F:hydrolase activity, acting on ester bonds"/>
    <property type="evidence" value="ECO:0007669"/>
    <property type="project" value="InterPro"/>
</dbReference>
<gene>
    <name evidence="5" type="ORF">CSCA_0699</name>
</gene>
<proteinExistence type="inferred from homology"/>
<accession>A0A0E3JX69</accession>
<comment type="similarity">
    <text evidence="1">Belongs to the CRISPR-associated protein Cas6/Cse3/CasE family.</text>
</comment>
<evidence type="ECO:0000259" key="4">
    <source>
        <dbReference type="Pfam" id="PF01881"/>
    </source>
</evidence>
<dbReference type="STRING" id="1548.CSCA_0699"/>
<dbReference type="HOGENOM" id="CLU_101010_0_0_9"/>
<dbReference type="EMBL" id="CP009933">
    <property type="protein sequence ID" value="AKA67824.1"/>
    <property type="molecule type" value="Genomic_DNA"/>
</dbReference>
<feature type="domain" description="CRISPR associated protein Cas6 C-terminal" evidence="4">
    <location>
        <begin position="115"/>
        <end position="230"/>
    </location>
</feature>
<dbReference type="InterPro" id="IPR049435">
    <property type="entry name" value="Cas_Cas6_C"/>
</dbReference>
<sequence length="235" mass="27765">MRIFECNFKVFLIKNISKEDVQEAISKLIDKSFYKNESLKDFHEENRIKGYCFNSLYPISINKDYGEGEIYNFQIRCVGEELKNHFVKFLTNEYTTHIKALTCESKSIFKKPIDRVYSITPAVIKISDLEKTEYWRNKHNEEDFFEYIRENSIKKYEVLTGEKVDRSLRIFTYERVDNRTPIATNFKGRRMLGDKITLTVDTGIEAQNIAYMLLGTGIGDMSPRGYGYMNYQYIK</sequence>
<keyword evidence="6" id="KW-1185">Reference proteome</keyword>
<dbReference type="Proteomes" id="UP000033115">
    <property type="component" value="Chromosome"/>
</dbReference>
<evidence type="ECO:0000256" key="1">
    <source>
        <dbReference type="ARBA" id="ARBA00005937"/>
    </source>
</evidence>
<evidence type="ECO:0000313" key="5">
    <source>
        <dbReference type="EMBL" id="AKA67824.1"/>
    </source>
</evidence>
<dbReference type="Pfam" id="PF01881">
    <property type="entry name" value="Cas_Cas6_C"/>
    <property type="match status" value="1"/>
</dbReference>
<reference evidence="5 6" key="1">
    <citation type="journal article" date="2015" name="J. Biotechnol.">
        <title>Complete genome sequence of a malodorant-producing acetogen, Clostridium scatologenes ATCC 25775(T).</title>
        <authorList>
            <person name="Zhu Z."/>
            <person name="Guo T."/>
            <person name="Zheng H."/>
            <person name="Song T."/>
            <person name="Ouyang P."/>
            <person name="Xie J."/>
        </authorList>
    </citation>
    <scope>NUCLEOTIDE SEQUENCE [LARGE SCALE GENOMIC DNA]</scope>
    <source>
        <strain evidence="5 6">ATCC 25775</strain>
    </source>
</reference>
<dbReference type="PANTHER" id="PTHR36984:SF1">
    <property type="entry name" value="CRISPR-ASSOCIATED ENDORIBONUCLEASE CAS6 1"/>
    <property type="match status" value="1"/>
</dbReference>
<evidence type="ECO:0000256" key="2">
    <source>
        <dbReference type="ARBA" id="ARBA00022884"/>
    </source>
</evidence>
<dbReference type="InterPro" id="IPR010156">
    <property type="entry name" value="CRISPR-assoc_prot_Cas6"/>
</dbReference>
<keyword evidence="2" id="KW-0694">RNA-binding</keyword>
<protein>
    <submittedName>
        <fullName evidence="5">CRISPR-associated protein Cas6</fullName>
    </submittedName>
</protein>